<feature type="region of interest" description="Disordered" evidence="1">
    <location>
        <begin position="518"/>
        <end position="539"/>
    </location>
</feature>
<gene>
    <name evidence="3" type="ORF">KP79_PYT17809</name>
</gene>
<feature type="compositionally biased region" description="Low complexity" evidence="1">
    <location>
        <begin position="234"/>
        <end position="254"/>
    </location>
</feature>
<proteinExistence type="predicted"/>
<feature type="compositionally biased region" description="Low complexity" evidence="1">
    <location>
        <begin position="102"/>
        <end position="193"/>
    </location>
</feature>
<reference evidence="3 4" key="1">
    <citation type="journal article" date="2017" name="Nat. Ecol. Evol.">
        <title>Scallop genome provides insights into evolution of bilaterian karyotype and development.</title>
        <authorList>
            <person name="Wang S."/>
            <person name="Zhang J."/>
            <person name="Jiao W."/>
            <person name="Li J."/>
            <person name="Xun X."/>
            <person name="Sun Y."/>
            <person name="Guo X."/>
            <person name="Huan P."/>
            <person name="Dong B."/>
            <person name="Zhang L."/>
            <person name="Hu X."/>
            <person name="Sun X."/>
            <person name="Wang J."/>
            <person name="Zhao C."/>
            <person name="Wang Y."/>
            <person name="Wang D."/>
            <person name="Huang X."/>
            <person name="Wang R."/>
            <person name="Lv J."/>
            <person name="Li Y."/>
            <person name="Zhang Z."/>
            <person name="Liu B."/>
            <person name="Lu W."/>
            <person name="Hui Y."/>
            <person name="Liang J."/>
            <person name="Zhou Z."/>
            <person name="Hou R."/>
            <person name="Li X."/>
            <person name="Liu Y."/>
            <person name="Li H."/>
            <person name="Ning X."/>
            <person name="Lin Y."/>
            <person name="Zhao L."/>
            <person name="Xing Q."/>
            <person name="Dou J."/>
            <person name="Li Y."/>
            <person name="Mao J."/>
            <person name="Guo H."/>
            <person name="Dou H."/>
            <person name="Li T."/>
            <person name="Mu C."/>
            <person name="Jiang W."/>
            <person name="Fu Q."/>
            <person name="Fu X."/>
            <person name="Miao Y."/>
            <person name="Liu J."/>
            <person name="Yu Q."/>
            <person name="Li R."/>
            <person name="Liao H."/>
            <person name="Li X."/>
            <person name="Kong Y."/>
            <person name="Jiang Z."/>
            <person name="Chourrout D."/>
            <person name="Li R."/>
            <person name="Bao Z."/>
        </authorList>
    </citation>
    <scope>NUCLEOTIDE SEQUENCE [LARGE SCALE GENOMIC DNA]</scope>
    <source>
        <strain evidence="3 4">PY_sf001</strain>
    </source>
</reference>
<comment type="caution">
    <text evidence="3">The sequence shown here is derived from an EMBL/GenBank/DDBJ whole genome shotgun (WGS) entry which is preliminary data.</text>
</comment>
<dbReference type="AlphaFoldDB" id="A0A210PJ35"/>
<dbReference type="CDD" id="cd12087">
    <property type="entry name" value="TM_EGFR-like"/>
    <property type="match status" value="1"/>
</dbReference>
<keyword evidence="4" id="KW-1185">Reference proteome</keyword>
<organism evidence="3 4">
    <name type="scientific">Mizuhopecten yessoensis</name>
    <name type="common">Japanese scallop</name>
    <name type="synonym">Patinopecten yessoensis</name>
    <dbReference type="NCBI Taxonomy" id="6573"/>
    <lineage>
        <taxon>Eukaryota</taxon>
        <taxon>Metazoa</taxon>
        <taxon>Spiralia</taxon>
        <taxon>Lophotrochozoa</taxon>
        <taxon>Mollusca</taxon>
        <taxon>Bivalvia</taxon>
        <taxon>Autobranchia</taxon>
        <taxon>Pteriomorphia</taxon>
        <taxon>Pectinida</taxon>
        <taxon>Pectinoidea</taxon>
        <taxon>Pectinidae</taxon>
        <taxon>Mizuhopecten</taxon>
    </lineage>
</organism>
<feature type="compositionally biased region" description="Low complexity" evidence="1">
    <location>
        <begin position="200"/>
        <end position="220"/>
    </location>
</feature>
<dbReference type="Proteomes" id="UP000242188">
    <property type="component" value="Unassembled WGS sequence"/>
</dbReference>
<accession>A0A210PJ35</accession>
<feature type="compositionally biased region" description="Low complexity" evidence="1">
    <location>
        <begin position="356"/>
        <end position="373"/>
    </location>
</feature>
<evidence type="ECO:0000313" key="4">
    <source>
        <dbReference type="Proteomes" id="UP000242188"/>
    </source>
</evidence>
<feature type="compositionally biased region" description="Polar residues" evidence="1">
    <location>
        <begin position="527"/>
        <end position="539"/>
    </location>
</feature>
<protein>
    <submittedName>
        <fullName evidence="3">Platelet glycoprotein Ib alpha chain</fullName>
    </submittedName>
</protein>
<evidence type="ECO:0000313" key="3">
    <source>
        <dbReference type="EMBL" id="OWF36483.1"/>
    </source>
</evidence>
<keyword evidence="2" id="KW-0812">Transmembrane</keyword>
<evidence type="ECO:0000256" key="2">
    <source>
        <dbReference type="SAM" id="Phobius"/>
    </source>
</evidence>
<dbReference type="PANTHER" id="PTHR48233:SF4">
    <property type="entry name" value="MUCIN 4B, ISOFORM B-RELATED"/>
    <property type="match status" value="1"/>
</dbReference>
<keyword evidence="2" id="KW-1133">Transmembrane helix</keyword>
<sequence length="573" mass="63081">MDPCVNIVLLSSYLDLYCLNTNDLNVPGFDIDHQCRVIYEAFICAADFIKYEYMEDCYERIDNSIELFREDFRQGPHSIDINLCDFSDIAESGDGNDEEYFSSTPPNNSTNGSTAPTYPPSTRRPLTTRKPTTATTKISRTTRKPTTTTTEKPSTTRKPTTATTKKPSTTRKPTTTTTKKPSTTRKPSTASTKISRTTRKPTTATTKTPRTTRKPTPATTERVTKNSSTSTPHPQVSVTPTQSPSSTTSVNDDVTTVQPTIGGLGVGPGVIVGCTAGGVLLTLLTIGYFVYLYIRRRNENDGNQAPLPAPEIVRSISQPGPHGYNKDNGGDYSVYPPLTKVKMSKQDINASESHRISMSSNNRSSGFSSSSSSYVDTANKRGSPFFINGQRDQDDSLRMDRQASLDSNYALITDERLPQGKLMSLNSHPHSSSVYVNVSAINNGNDLQSRQNTMKSLDVDGMSIASGQYDQLTYNESEEPADVRLGYNPSGGMMDNVYEEIRGYVCNGNVNSRYITQSEDSIDPESRSSGDYFTQLNTSPQYVNGQSEEHEYTGLSNAAYQSENDDHVTSRKY</sequence>
<dbReference type="InterPro" id="IPR053361">
    <property type="entry name" value="Vulval_dev_neg_regulator"/>
</dbReference>
<dbReference type="EMBL" id="NEDP02076606">
    <property type="protein sequence ID" value="OWF36483.1"/>
    <property type="molecule type" value="Genomic_DNA"/>
</dbReference>
<dbReference type="PANTHER" id="PTHR48233">
    <property type="entry name" value="MUCIN 4B, ISOFORM B-RELATED"/>
    <property type="match status" value="1"/>
</dbReference>
<feature type="region of interest" description="Disordered" evidence="1">
    <location>
        <begin position="344"/>
        <end position="375"/>
    </location>
</feature>
<keyword evidence="2" id="KW-0472">Membrane</keyword>
<feature type="transmembrane region" description="Helical" evidence="2">
    <location>
        <begin position="270"/>
        <end position="294"/>
    </location>
</feature>
<evidence type="ECO:0000256" key="1">
    <source>
        <dbReference type="SAM" id="MobiDB-lite"/>
    </source>
</evidence>
<feature type="region of interest" description="Disordered" evidence="1">
    <location>
        <begin position="95"/>
        <end position="254"/>
    </location>
</feature>
<name>A0A210PJ35_MIZYE</name>
<dbReference type="STRING" id="6573.A0A210PJ35"/>